<dbReference type="RefSeq" id="WP_005796618.1">
    <property type="nucleotide sequence ID" value="NZ_JGDJ01000136.1"/>
</dbReference>
<dbReference type="InterPro" id="IPR019734">
    <property type="entry name" value="TPR_rpt"/>
</dbReference>
<keyword evidence="8" id="KW-1133">Transmembrane helix</keyword>
<keyword evidence="7" id="KW-0175">Coiled coil</keyword>
<evidence type="ECO:0000256" key="2">
    <source>
        <dbReference type="ARBA" id="ARBA00022490"/>
    </source>
</evidence>
<dbReference type="Gene3D" id="1.25.40.10">
    <property type="entry name" value="Tetratricopeptide repeat domain"/>
    <property type="match status" value="2"/>
</dbReference>
<name>A0A015Z699_BACFG</name>
<reference evidence="9 10" key="1">
    <citation type="submission" date="2014-02" db="EMBL/GenBank/DDBJ databases">
        <authorList>
            <person name="Sears C."/>
            <person name="Carroll K."/>
            <person name="Sack B.R."/>
            <person name="Qadri F."/>
            <person name="Myers L.L."/>
            <person name="Chung G.-T."/>
            <person name="Escheverria P."/>
            <person name="Fraser C.M."/>
            <person name="Sadzewicz L."/>
            <person name="Shefchek K.A."/>
            <person name="Tallon L."/>
            <person name="Das S.P."/>
            <person name="Daugherty S."/>
            <person name="Mongodin E.F."/>
        </authorList>
    </citation>
    <scope>NUCLEOTIDE SEQUENCE [LARGE SCALE GENOMIC DNA]</scope>
    <source>
        <strain evidence="9 10">S36L11</strain>
    </source>
</reference>
<feature type="coiled-coil region" evidence="7">
    <location>
        <begin position="464"/>
        <end position="506"/>
    </location>
</feature>
<evidence type="ECO:0000256" key="5">
    <source>
        <dbReference type="ARBA" id="ARBA00038253"/>
    </source>
</evidence>
<evidence type="ECO:0000256" key="3">
    <source>
        <dbReference type="ARBA" id="ARBA00022737"/>
    </source>
</evidence>
<feature type="coiled-coil region" evidence="7">
    <location>
        <begin position="388"/>
        <end position="415"/>
    </location>
</feature>
<evidence type="ECO:0000256" key="6">
    <source>
        <dbReference type="PROSITE-ProRule" id="PRU00339"/>
    </source>
</evidence>
<evidence type="ECO:0000313" key="9">
    <source>
        <dbReference type="EMBL" id="EXZ30379.1"/>
    </source>
</evidence>
<dbReference type="SMART" id="SM00028">
    <property type="entry name" value="TPR"/>
    <property type="match status" value="4"/>
</dbReference>
<proteinExistence type="inferred from homology"/>
<dbReference type="AlphaFoldDB" id="A0A015Z699"/>
<protein>
    <submittedName>
        <fullName evidence="9">TPR repeat family protein</fullName>
    </submittedName>
</protein>
<dbReference type="GO" id="GO:0005737">
    <property type="term" value="C:cytoplasm"/>
    <property type="evidence" value="ECO:0007669"/>
    <property type="project" value="UniProtKB-SubCell"/>
</dbReference>
<evidence type="ECO:0000256" key="8">
    <source>
        <dbReference type="SAM" id="Phobius"/>
    </source>
</evidence>
<dbReference type="InterPro" id="IPR011990">
    <property type="entry name" value="TPR-like_helical_dom_sf"/>
</dbReference>
<dbReference type="SUPFAM" id="SSF48452">
    <property type="entry name" value="TPR-like"/>
    <property type="match status" value="1"/>
</dbReference>
<dbReference type="PROSITE" id="PS50005">
    <property type="entry name" value="TPR"/>
    <property type="match status" value="3"/>
</dbReference>
<evidence type="ECO:0000256" key="7">
    <source>
        <dbReference type="SAM" id="Coils"/>
    </source>
</evidence>
<dbReference type="EMBL" id="JGDJ01000136">
    <property type="protein sequence ID" value="EXZ30379.1"/>
    <property type="molecule type" value="Genomic_DNA"/>
</dbReference>
<comment type="subcellular location">
    <subcellularLocation>
        <location evidence="1">Cytoplasm</location>
    </subcellularLocation>
</comment>
<dbReference type="PATRIC" id="fig|1339327.3.peg.1037"/>
<comment type="similarity">
    <text evidence="5">Belongs to the Rap family.</text>
</comment>
<evidence type="ECO:0000256" key="4">
    <source>
        <dbReference type="ARBA" id="ARBA00022803"/>
    </source>
</evidence>
<dbReference type="PROSITE" id="PS51257">
    <property type="entry name" value="PROKAR_LIPOPROTEIN"/>
    <property type="match status" value="1"/>
</dbReference>
<organism evidence="9 10">
    <name type="scientific">Bacteroides fragilis str. S36L11</name>
    <dbReference type="NCBI Taxonomy" id="1339327"/>
    <lineage>
        <taxon>Bacteria</taxon>
        <taxon>Pseudomonadati</taxon>
        <taxon>Bacteroidota</taxon>
        <taxon>Bacteroidia</taxon>
        <taxon>Bacteroidales</taxon>
        <taxon>Bacteroidaceae</taxon>
        <taxon>Bacteroides</taxon>
    </lineage>
</organism>
<feature type="repeat" description="TPR" evidence="6">
    <location>
        <begin position="180"/>
        <end position="213"/>
    </location>
</feature>
<sequence>MRQYLLNIILLFLGFTIIYSCSRHQQINRTIFLADSIMEYQPDSAFKLLKTINQTDLSVSENAKYALLLAQAQDKAGHQLINDSLILIAINHYDHLSKDNNKAKAYFYLGRFYQNNNDYAKAINSYLIAEKATSDHDTLLTLIYDNLGTCYKNQDFYDKALEVYKDAYYIYKQYNSKNILYPLRGMASIYAIQEQFEKALKYYQTALTIASSTNDSTWQSILFCDISRIYDNKNLYEAAYSYIVRSIQYAPRSSDLSAMYFWKGEILHNLNQLDSAFYYINLAKKSSDLNTQASAYQALYEIKKEQGELNDAILYNDTSLILYDSIQDLNHSAEISHILKQHATETLQQAEVIKRQKHTAFLIVTTLLLIACITFIFLYKDNKRKKVYIKIQCELRNNQIEKDELKEKIKTLIDSNTYIAERNKELKKEELKQQQVELWKRTLQICTRLFHTSTSYKKLHAIETAKFKKEREEKQKEINSIQKEINEVFIEAIQELREQYPKLTQEDLFYCILQYLRLSTSTIKFCMRVESNQALTQRKYRIKKQISPQTFSIIFNESSPSEGVL</sequence>
<keyword evidence="2" id="KW-0963">Cytoplasm</keyword>
<keyword evidence="4 6" id="KW-0802">TPR repeat</keyword>
<accession>A0A015Z699</accession>
<keyword evidence="8" id="KW-0472">Membrane</keyword>
<feature type="transmembrane region" description="Helical" evidence="8">
    <location>
        <begin position="360"/>
        <end position="379"/>
    </location>
</feature>
<dbReference type="PANTHER" id="PTHR46630">
    <property type="entry name" value="TETRATRICOPEPTIDE REPEAT PROTEIN 29"/>
    <property type="match status" value="1"/>
</dbReference>
<comment type="caution">
    <text evidence="9">The sequence shown here is derived from an EMBL/GenBank/DDBJ whole genome shotgun (WGS) entry which is preliminary data.</text>
</comment>
<evidence type="ECO:0000313" key="10">
    <source>
        <dbReference type="Proteomes" id="UP000022082"/>
    </source>
</evidence>
<keyword evidence="3" id="KW-0677">Repeat</keyword>
<dbReference type="PANTHER" id="PTHR46630:SF1">
    <property type="entry name" value="TETRATRICOPEPTIDE REPEAT PROTEIN 29"/>
    <property type="match status" value="1"/>
</dbReference>
<feature type="repeat" description="TPR" evidence="6">
    <location>
        <begin position="141"/>
        <end position="174"/>
    </location>
</feature>
<gene>
    <name evidence="9" type="ORF">M136_0366</name>
</gene>
<keyword evidence="8" id="KW-0812">Transmembrane</keyword>
<evidence type="ECO:0000256" key="1">
    <source>
        <dbReference type="ARBA" id="ARBA00004496"/>
    </source>
</evidence>
<dbReference type="InterPro" id="IPR051476">
    <property type="entry name" value="Bac_ResReg_Asp_Phosphatase"/>
</dbReference>
<dbReference type="Proteomes" id="UP000022082">
    <property type="component" value="Unassembled WGS sequence"/>
</dbReference>
<dbReference type="Pfam" id="PF13181">
    <property type="entry name" value="TPR_8"/>
    <property type="match status" value="1"/>
</dbReference>
<feature type="repeat" description="TPR" evidence="6">
    <location>
        <begin position="103"/>
        <end position="136"/>
    </location>
</feature>
<dbReference type="Pfam" id="PF13424">
    <property type="entry name" value="TPR_12"/>
    <property type="match status" value="1"/>
</dbReference>